<dbReference type="InterPro" id="IPR007372">
    <property type="entry name" value="Lipid/polyisoprenoid-bd_YceI"/>
</dbReference>
<keyword evidence="3" id="KW-1185">Reference proteome</keyword>
<comment type="caution">
    <text evidence="2">The sequence shown here is derived from an EMBL/GenBank/DDBJ whole genome shotgun (WGS) entry which is preliminary data.</text>
</comment>
<dbReference type="InterPro" id="IPR036761">
    <property type="entry name" value="TTHA0802/YceI-like_sf"/>
</dbReference>
<reference evidence="2 3" key="1">
    <citation type="journal article" date="2014" name="Nature">
        <title>Sequential evolution of bacterial morphology by co-option of a developmental regulator.</title>
        <authorList>
            <person name="Jiang C."/>
            <person name="Brown P.J."/>
            <person name="Ducret A."/>
            <person name="Brun Y.V."/>
        </authorList>
    </citation>
    <scope>NUCLEOTIDE SEQUENCE [LARGE SCALE GENOMIC DNA]</scope>
    <source>
        <strain evidence="2 3">DSM 16100</strain>
    </source>
</reference>
<feature type="domain" description="Lipid/polyisoprenoid-binding YceI-like" evidence="1">
    <location>
        <begin position="14"/>
        <end position="178"/>
    </location>
</feature>
<proteinExistence type="predicted"/>
<dbReference type="Proteomes" id="UP000017837">
    <property type="component" value="Unassembled WGS sequence"/>
</dbReference>
<dbReference type="PATRIC" id="fig|1121022.4.peg.674"/>
<dbReference type="SUPFAM" id="SSF101874">
    <property type="entry name" value="YceI-like"/>
    <property type="match status" value="1"/>
</dbReference>
<evidence type="ECO:0000259" key="1">
    <source>
        <dbReference type="SMART" id="SM00867"/>
    </source>
</evidence>
<sequence>MALGLAATPALADSLTFEPTHTSVVFQYAHFGLSHPSGKIMGATGTLILDDKDLSRSTVDITLDMRTLTTALPDFDALLKGDDYFDIARFPTATFKSTKVELTGETTANVTGDLTIHGVTRSEVLAVTFNKKAFNPALFKTGCGFSATAHLSRKAFGLGHFEPIVGDDIDLIIDAEAY</sequence>
<accession>V4Q8J7</accession>
<organism evidence="2 3">
    <name type="scientific">Asticcacaulis benevestitus DSM 16100 = ATCC BAA-896</name>
    <dbReference type="NCBI Taxonomy" id="1121022"/>
    <lineage>
        <taxon>Bacteria</taxon>
        <taxon>Pseudomonadati</taxon>
        <taxon>Pseudomonadota</taxon>
        <taxon>Alphaproteobacteria</taxon>
        <taxon>Caulobacterales</taxon>
        <taxon>Caulobacteraceae</taxon>
        <taxon>Asticcacaulis</taxon>
    </lineage>
</organism>
<dbReference type="EMBL" id="AWGB01000005">
    <property type="protein sequence ID" value="ESQ94150.1"/>
    <property type="molecule type" value="Genomic_DNA"/>
</dbReference>
<dbReference type="eggNOG" id="COG2353">
    <property type="taxonomic scope" value="Bacteria"/>
</dbReference>
<dbReference type="PANTHER" id="PTHR34406:SF1">
    <property type="entry name" value="PROTEIN YCEI"/>
    <property type="match status" value="1"/>
</dbReference>
<dbReference type="PANTHER" id="PTHR34406">
    <property type="entry name" value="PROTEIN YCEI"/>
    <property type="match status" value="1"/>
</dbReference>
<evidence type="ECO:0000313" key="2">
    <source>
        <dbReference type="EMBL" id="ESQ94150.1"/>
    </source>
</evidence>
<dbReference type="Pfam" id="PF04264">
    <property type="entry name" value="YceI"/>
    <property type="match status" value="1"/>
</dbReference>
<gene>
    <name evidence="2" type="ORF">ABENE_03400</name>
</gene>
<dbReference type="Gene3D" id="2.40.128.110">
    <property type="entry name" value="Lipid/polyisoprenoid-binding, YceI-like"/>
    <property type="match status" value="1"/>
</dbReference>
<dbReference type="AlphaFoldDB" id="V4Q8J7"/>
<dbReference type="SMART" id="SM00867">
    <property type="entry name" value="YceI"/>
    <property type="match status" value="1"/>
</dbReference>
<protein>
    <recommendedName>
        <fullName evidence="1">Lipid/polyisoprenoid-binding YceI-like domain-containing protein</fullName>
    </recommendedName>
</protein>
<dbReference type="STRING" id="1121022.GCA_000376105_01687"/>
<name>V4Q8J7_9CAUL</name>
<evidence type="ECO:0000313" key="3">
    <source>
        <dbReference type="Proteomes" id="UP000017837"/>
    </source>
</evidence>